<feature type="compositionally biased region" description="Low complexity" evidence="1">
    <location>
        <begin position="1"/>
        <end position="20"/>
    </location>
</feature>
<protein>
    <submittedName>
        <fullName evidence="2">Uncharacterized protein</fullName>
    </submittedName>
</protein>
<accession>A0A9P5TXV2</accession>
<name>A0A9P5TXV2_9AGAR</name>
<organism evidence="2 3">
    <name type="scientific">Rhodocollybia butyracea</name>
    <dbReference type="NCBI Taxonomy" id="206335"/>
    <lineage>
        <taxon>Eukaryota</taxon>
        <taxon>Fungi</taxon>
        <taxon>Dikarya</taxon>
        <taxon>Basidiomycota</taxon>
        <taxon>Agaricomycotina</taxon>
        <taxon>Agaricomycetes</taxon>
        <taxon>Agaricomycetidae</taxon>
        <taxon>Agaricales</taxon>
        <taxon>Marasmiineae</taxon>
        <taxon>Omphalotaceae</taxon>
        <taxon>Rhodocollybia</taxon>
    </lineage>
</organism>
<dbReference type="OrthoDB" id="75724at2759"/>
<gene>
    <name evidence="2" type="ORF">BDP27DRAFT_1434224</name>
</gene>
<keyword evidence="3" id="KW-1185">Reference proteome</keyword>
<evidence type="ECO:0000313" key="2">
    <source>
        <dbReference type="EMBL" id="KAF9049185.1"/>
    </source>
</evidence>
<proteinExistence type="predicted"/>
<comment type="caution">
    <text evidence="2">The sequence shown here is derived from an EMBL/GenBank/DDBJ whole genome shotgun (WGS) entry which is preliminary data.</text>
</comment>
<evidence type="ECO:0000313" key="3">
    <source>
        <dbReference type="Proteomes" id="UP000772434"/>
    </source>
</evidence>
<sequence length="83" mass="9391">MSSSTKSPSSVRSASPKPSTTKIQTTPAPGMKVGPIYEYDKKQLELMRLVPEYTHSILLPPSHPYAKWEQCWLRKACAPQNRF</sequence>
<dbReference type="EMBL" id="JADNRY010000482">
    <property type="protein sequence ID" value="KAF9049185.1"/>
    <property type="molecule type" value="Genomic_DNA"/>
</dbReference>
<feature type="region of interest" description="Disordered" evidence="1">
    <location>
        <begin position="1"/>
        <end position="34"/>
    </location>
</feature>
<reference evidence="2" key="1">
    <citation type="submission" date="2020-11" db="EMBL/GenBank/DDBJ databases">
        <authorList>
            <consortium name="DOE Joint Genome Institute"/>
            <person name="Ahrendt S."/>
            <person name="Riley R."/>
            <person name="Andreopoulos W."/>
            <person name="Labutti K."/>
            <person name="Pangilinan J."/>
            <person name="Ruiz-Duenas F.J."/>
            <person name="Barrasa J.M."/>
            <person name="Sanchez-Garcia M."/>
            <person name="Camarero S."/>
            <person name="Miyauchi S."/>
            <person name="Serrano A."/>
            <person name="Linde D."/>
            <person name="Babiker R."/>
            <person name="Drula E."/>
            <person name="Ayuso-Fernandez I."/>
            <person name="Pacheco R."/>
            <person name="Padilla G."/>
            <person name="Ferreira P."/>
            <person name="Barriuso J."/>
            <person name="Kellner H."/>
            <person name="Castanera R."/>
            <person name="Alfaro M."/>
            <person name="Ramirez L."/>
            <person name="Pisabarro A.G."/>
            <person name="Kuo A."/>
            <person name="Tritt A."/>
            <person name="Lipzen A."/>
            <person name="He G."/>
            <person name="Yan M."/>
            <person name="Ng V."/>
            <person name="Cullen D."/>
            <person name="Martin F."/>
            <person name="Rosso M.-N."/>
            <person name="Henrissat B."/>
            <person name="Hibbett D."/>
            <person name="Martinez A.T."/>
            <person name="Grigoriev I.V."/>
        </authorList>
    </citation>
    <scope>NUCLEOTIDE SEQUENCE</scope>
    <source>
        <strain evidence="2">AH 40177</strain>
    </source>
</reference>
<dbReference type="Proteomes" id="UP000772434">
    <property type="component" value="Unassembled WGS sequence"/>
</dbReference>
<dbReference type="AlphaFoldDB" id="A0A9P5TXV2"/>
<evidence type="ECO:0000256" key="1">
    <source>
        <dbReference type="SAM" id="MobiDB-lite"/>
    </source>
</evidence>